<dbReference type="KEGG" id="sio:DW64_02655"/>
<dbReference type="Gene3D" id="3.50.4.20">
    <property type="match status" value="1"/>
</dbReference>
<dbReference type="PIRSF" id="PIRSF012565">
    <property type="entry name" value="DUF1027"/>
    <property type="match status" value="1"/>
</dbReference>
<dbReference type="KEGG" id="siz:SI82_02890"/>
<dbReference type="KEGG" id="siq:DQ08_02665"/>
<keyword evidence="5" id="KW-1185">Reference proteome</keyword>
<proteinExistence type="predicted"/>
<dbReference type="EMBL" id="QLQD01000031">
    <property type="protein sequence ID" value="RLU57969.1"/>
    <property type="molecule type" value="Genomic_DNA"/>
</dbReference>
<feature type="region of interest" description="Disordered" evidence="2">
    <location>
        <begin position="124"/>
        <end position="206"/>
    </location>
</feature>
<evidence type="ECO:0000313" key="6">
    <source>
        <dbReference type="Proteomes" id="UP000269148"/>
    </source>
</evidence>
<protein>
    <submittedName>
        <fullName evidence="4">DUF1027 domain-containing protein</fullName>
    </submittedName>
    <submittedName>
        <fullName evidence="3">Transcriptional regulator</fullName>
    </submittedName>
</protein>
<reference evidence="4 6" key="2">
    <citation type="submission" date="2018-06" db="EMBL/GenBank/DDBJ databases">
        <title>Mutators as drivers of adaptation in pathogenic bacteria and a risk factor for host jumps and vaccine escape.</title>
        <authorList>
            <person name="Barnes A.C."/>
            <person name="Silayeva O."/>
        </authorList>
    </citation>
    <scope>NUCLEOTIDE SEQUENCE [LARGE SCALE GENOMIC DNA]</scope>
    <source>
        <strain evidence="4 6">QMA0445</strain>
    </source>
</reference>
<evidence type="ECO:0000313" key="3">
    <source>
        <dbReference type="EMBL" id="AHY15382.1"/>
    </source>
</evidence>
<name>A0A3L8GLW7_STRIN</name>
<gene>
    <name evidence="4" type="ORF">DIY07_02955</name>
    <name evidence="3" type="ORF">DQ08_02665</name>
</gene>
<feature type="compositionally biased region" description="Basic residues" evidence="2">
    <location>
        <begin position="126"/>
        <end position="139"/>
    </location>
</feature>
<accession>A0A3L8GLW7</accession>
<dbReference type="EMBL" id="CP007586">
    <property type="protein sequence ID" value="AHY15382.1"/>
    <property type="molecule type" value="Genomic_DNA"/>
</dbReference>
<evidence type="ECO:0000313" key="5">
    <source>
        <dbReference type="Proteomes" id="UP000025245"/>
    </source>
</evidence>
<dbReference type="Proteomes" id="UP000025245">
    <property type="component" value="Chromosome"/>
</dbReference>
<dbReference type="OrthoDB" id="1650379at2"/>
<reference evidence="3 5" key="1">
    <citation type="journal article" date="2014" name="Genome Announc.">
        <title>Complete Genome Sequence of a Virulent Strain, Streptococcus iniae ISET0901, Isolated from Diseased Tilapia.</title>
        <authorList>
            <person name="Pridgeon J.W."/>
            <person name="Zhang D."/>
            <person name="Zhang L."/>
        </authorList>
    </citation>
    <scope>NUCLEOTIDE SEQUENCE [LARGE SCALE GENOMIC DNA]</scope>
    <source>
        <strain evidence="3 5">ISET0901</strain>
    </source>
</reference>
<dbReference type="STRING" id="1346.BMF34_02785"/>
<dbReference type="InterPro" id="IPR009370">
    <property type="entry name" value="YutD-like"/>
</dbReference>
<evidence type="ECO:0000313" key="4">
    <source>
        <dbReference type="EMBL" id="RLU57969.1"/>
    </source>
</evidence>
<dbReference type="GeneID" id="35766683"/>
<dbReference type="Proteomes" id="UP000269148">
    <property type="component" value="Unassembled WGS sequence"/>
</dbReference>
<evidence type="ECO:0000256" key="1">
    <source>
        <dbReference type="PIRSR" id="PIRSR012565-1"/>
    </source>
</evidence>
<dbReference type="AlphaFoldDB" id="A0A3L8GLW7"/>
<dbReference type="InterPro" id="IPR038141">
    <property type="entry name" value="YutD-like_sf"/>
</dbReference>
<dbReference type="Pfam" id="PF06265">
    <property type="entry name" value="YutD-like"/>
    <property type="match status" value="1"/>
</dbReference>
<organism evidence="4 6">
    <name type="scientific">Streptococcus iniae</name>
    <name type="common">Streptococcus shiloi</name>
    <dbReference type="NCBI Taxonomy" id="1346"/>
    <lineage>
        <taxon>Bacteria</taxon>
        <taxon>Bacillati</taxon>
        <taxon>Bacillota</taxon>
        <taxon>Bacilli</taxon>
        <taxon>Lactobacillales</taxon>
        <taxon>Streptococcaceae</taxon>
        <taxon>Streptococcus</taxon>
    </lineage>
</organism>
<feature type="disulfide bond" evidence="1">
    <location>
        <begin position="101"/>
        <end position="105"/>
    </location>
</feature>
<feature type="compositionally biased region" description="Basic and acidic residues" evidence="2">
    <location>
        <begin position="157"/>
        <end position="192"/>
    </location>
</feature>
<sequence length="206" mass="23797">MKKEVTPEMYNYNKFPGPEFIAFDDQVKSDTISFTLLENVKDAFDATVFGQRFTDILLKYDYIVGDWGNEQLRLRGFYKDANDIKKSSRISRLEDYIKEYCNFGCAYFVLENANPVEIKFEEERAPRRKKNNRSGKAKPKALATIEPSKAKGKAKSKSADGLKEKKQFTSKKRQETKKPKSRTEGKAKESSHNAKTGHFVIRKKEK</sequence>
<dbReference type="SMR" id="A0A3L8GLW7"/>
<keyword evidence="1" id="KW-1015">Disulfide bond</keyword>
<evidence type="ECO:0000256" key="2">
    <source>
        <dbReference type="SAM" id="MobiDB-lite"/>
    </source>
</evidence>
<dbReference type="RefSeq" id="WP_016355856.1">
    <property type="nucleotide sequence ID" value="NZ_CP010783.1"/>
</dbReference>